<evidence type="ECO:0000256" key="8">
    <source>
        <dbReference type="ARBA" id="ARBA00022840"/>
    </source>
</evidence>
<dbReference type="SUPFAM" id="SSF55874">
    <property type="entry name" value="ATPase domain of HSP90 chaperone/DNA topoisomerase II/histidine kinase"/>
    <property type="match status" value="1"/>
</dbReference>
<feature type="coiled-coil region" evidence="10">
    <location>
        <begin position="336"/>
        <end position="370"/>
    </location>
</feature>
<feature type="domain" description="Histidine kinase" evidence="12">
    <location>
        <begin position="370"/>
        <end position="590"/>
    </location>
</feature>
<evidence type="ECO:0000313" key="13">
    <source>
        <dbReference type="EMBL" id="MBA4493848.1"/>
    </source>
</evidence>
<dbReference type="GO" id="GO:0000155">
    <property type="term" value="F:phosphorelay sensor kinase activity"/>
    <property type="evidence" value="ECO:0007669"/>
    <property type="project" value="InterPro"/>
</dbReference>
<dbReference type="Gene3D" id="1.10.287.130">
    <property type="match status" value="1"/>
</dbReference>
<dbReference type="InterPro" id="IPR050351">
    <property type="entry name" value="BphY/WalK/GraS-like"/>
</dbReference>
<comment type="catalytic activity">
    <reaction evidence="1">
        <text>ATP + protein L-histidine = ADP + protein N-phospho-L-histidine.</text>
        <dbReference type="EC" id="2.7.13.3"/>
    </reaction>
</comment>
<keyword evidence="5" id="KW-0808">Transferase</keyword>
<dbReference type="FunFam" id="1.10.287.130:FF:000082">
    <property type="entry name" value="Sensor histidine kinase YvrG"/>
    <property type="match status" value="1"/>
</dbReference>
<dbReference type="SUPFAM" id="SSF47384">
    <property type="entry name" value="Homodimeric domain of signal transducing histidine kinase"/>
    <property type="match status" value="1"/>
</dbReference>
<dbReference type="EC" id="2.7.13.3" evidence="3"/>
<dbReference type="InterPro" id="IPR003661">
    <property type="entry name" value="HisK_dim/P_dom"/>
</dbReference>
<sequence>MKLSGRIMWQFLWRLFSATILSFLLYVGGILVLFNFPLKSPKEDRLESPRNLIADLSDKTDIHGEKVTPPPDLLQEIKKRRGWMQVLDDQGREIYQYRRPSHFPVRYSPGVLADYQNDRKQSGYDIHTWYQKKNNRIYTWIYALPNINELTLLEMKKHTSIHHGRAAVAPQVLKKIEKMKSWVQILDDQGKEIFAHHRPDKQPRVYPPGFFVYHDQYGSNMYYLNDTINGKTYTWVLGGAKKQSDIYPYSEASHYQINKAKEWFQLFYYSSFIGSIGIFLFVAFLFGNRISRPVLHMMNWLQHLARGVYREPVNKKGLPKSIHPSSGKLRRPYRTFKEVIASLQQLTDTLKENEENRRRLERTREEWIAGVSHDLKTPLSSVKGYADLLSEEGYDWKQDEVRQYAKVIQDKALYMEHLIEDLNLTFRLKNEALPLQRKKEDLVEIVRRSVIDLANNSSAEDQHITFHSEENSIYFPVDQQWFQRAFNNLLTNASIHNPPGTEIAVQIGKSGDGESVVISIEDNGQGMDAETVSRLFDRYYRGTSTSHKGAGTGLGMAIAEQLIKAHGGTIKIESSVGKGTKILICLSGGESER</sequence>
<keyword evidence="14" id="KW-1185">Reference proteome</keyword>
<protein>
    <recommendedName>
        <fullName evidence="3">histidine kinase</fullName>
        <ecNumber evidence="3">2.7.13.3</ecNumber>
    </recommendedName>
</protein>
<dbReference type="CDD" id="cd00075">
    <property type="entry name" value="HATPase"/>
    <property type="match status" value="1"/>
</dbReference>
<feature type="transmembrane region" description="Helical" evidence="11">
    <location>
        <begin position="266"/>
        <end position="287"/>
    </location>
</feature>
<dbReference type="GO" id="GO:0005886">
    <property type="term" value="C:plasma membrane"/>
    <property type="evidence" value="ECO:0007669"/>
    <property type="project" value="TreeGrafter"/>
</dbReference>
<evidence type="ECO:0000313" key="14">
    <source>
        <dbReference type="Proteomes" id="UP000535491"/>
    </source>
</evidence>
<evidence type="ECO:0000256" key="6">
    <source>
        <dbReference type="ARBA" id="ARBA00022741"/>
    </source>
</evidence>
<dbReference type="GO" id="GO:0005524">
    <property type="term" value="F:ATP binding"/>
    <property type="evidence" value="ECO:0007669"/>
    <property type="project" value="UniProtKB-KW"/>
</dbReference>
<dbReference type="Gene3D" id="3.30.565.10">
    <property type="entry name" value="Histidine kinase-like ATPase, C-terminal domain"/>
    <property type="match status" value="1"/>
</dbReference>
<evidence type="ECO:0000256" key="9">
    <source>
        <dbReference type="ARBA" id="ARBA00023012"/>
    </source>
</evidence>
<dbReference type="RefSeq" id="WP_181751091.1">
    <property type="nucleotide sequence ID" value="NZ_JACEIQ010000004.1"/>
</dbReference>
<organism evidence="13 14">
    <name type="scientific">Paenactinomyces guangxiensis</name>
    <dbReference type="NCBI Taxonomy" id="1490290"/>
    <lineage>
        <taxon>Bacteria</taxon>
        <taxon>Bacillati</taxon>
        <taxon>Bacillota</taxon>
        <taxon>Bacilli</taxon>
        <taxon>Bacillales</taxon>
        <taxon>Thermoactinomycetaceae</taxon>
        <taxon>Paenactinomyces</taxon>
    </lineage>
</organism>
<dbReference type="InterPro" id="IPR003594">
    <property type="entry name" value="HATPase_dom"/>
</dbReference>
<dbReference type="Pfam" id="PF00512">
    <property type="entry name" value="HisKA"/>
    <property type="match status" value="1"/>
</dbReference>
<keyword evidence="11" id="KW-0472">Membrane</keyword>
<keyword evidence="9" id="KW-0902">Two-component regulatory system</keyword>
<dbReference type="PROSITE" id="PS50109">
    <property type="entry name" value="HIS_KIN"/>
    <property type="match status" value="1"/>
</dbReference>
<dbReference type="GO" id="GO:0004721">
    <property type="term" value="F:phosphoprotein phosphatase activity"/>
    <property type="evidence" value="ECO:0007669"/>
    <property type="project" value="TreeGrafter"/>
</dbReference>
<keyword evidence="11" id="KW-1133">Transmembrane helix</keyword>
<dbReference type="PRINTS" id="PR00344">
    <property type="entry name" value="BCTRLSENSOR"/>
</dbReference>
<name>A0A7W2A8I1_9BACL</name>
<keyword evidence="7 13" id="KW-0418">Kinase</keyword>
<keyword evidence="4" id="KW-0597">Phosphoprotein</keyword>
<feature type="transmembrane region" description="Helical" evidence="11">
    <location>
        <begin position="12"/>
        <end position="36"/>
    </location>
</feature>
<accession>A0A7W2A8I1</accession>
<gene>
    <name evidence="13" type="ORF">H1191_05955</name>
</gene>
<comment type="caution">
    <text evidence="13">The sequence shown here is derived from an EMBL/GenBank/DDBJ whole genome shotgun (WGS) entry which is preliminary data.</text>
</comment>
<keyword evidence="8" id="KW-0067">ATP-binding</keyword>
<evidence type="ECO:0000256" key="5">
    <source>
        <dbReference type="ARBA" id="ARBA00022679"/>
    </source>
</evidence>
<dbReference type="PANTHER" id="PTHR45453">
    <property type="entry name" value="PHOSPHATE REGULON SENSOR PROTEIN PHOR"/>
    <property type="match status" value="1"/>
</dbReference>
<dbReference type="InterPro" id="IPR005467">
    <property type="entry name" value="His_kinase_dom"/>
</dbReference>
<evidence type="ECO:0000256" key="11">
    <source>
        <dbReference type="SAM" id="Phobius"/>
    </source>
</evidence>
<evidence type="ECO:0000256" key="7">
    <source>
        <dbReference type="ARBA" id="ARBA00022777"/>
    </source>
</evidence>
<evidence type="ECO:0000256" key="3">
    <source>
        <dbReference type="ARBA" id="ARBA00012438"/>
    </source>
</evidence>
<dbReference type="SMART" id="SM00388">
    <property type="entry name" value="HisKA"/>
    <property type="match status" value="1"/>
</dbReference>
<dbReference type="InterPro" id="IPR004358">
    <property type="entry name" value="Sig_transdc_His_kin-like_C"/>
</dbReference>
<keyword evidence="11" id="KW-0812">Transmembrane</keyword>
<dbReference type="EMBL" id="JACEIQ010000004">
    <property type="protein sequence ID" value="MBA4493848.1"/>
    <property type="molecule type" value="Genomic_DNA"/>
</dbReference>
<dbReference type="InterPro" id="IPR036097">
    <property type="entry name" value="HisK_dim/P_sf"/>
</dbReference>
<comment type="subcellular location">
    <subcellularLocation>
        <location evidence="2">Membrane</location>
    </subcellularLocation>
</comment>
<keyword evidence="10" id="KW-0175">Coiled coil</keyword>
<dbReference type="AlphaFoldDB" id="A0A7W2A8I1"/>
<dbReference type="GO" id="GO:0016036">
    <property type="term" value="P:cellular response to phosphate starvation"/>
    <property type="evidence" value="ECO:0007669"/>
    <property type="project" value="TreeGrafter"/>
</dbReference>
<evidence type="ECO:0000256" key="2">
    <source>
        <dbReference type="ARBA" id="ARBA00004370"/>
    </source>
</evidence>
<dbReference type="PANTHER" id="PTHR45453:SF1">
    <property type="entry name" value="PHOSPHATE REGULON SENSOR PROTEIN PHOR"/>
    <property type="match status" value="1"/>
</dbReference>
<dbReference type="SMART" id="SM00387">
    <property type="entry name" value="HATPase_c"/>
    <property type="match status" value="1"/>
</dbReference>
<keyword evidence="6" id="KW-0547">Nucleotide-binding</keyword>
<evidence type="ECO:0000256" key="1">
    <source>
        <dbReference type="ARBA" id="ARBA00000085"/>
    </source>
</evidence>
<evidence type="ECO:0000256" key="4">
    <source>
        <dbReference type="ARBA" id="ARBA00022553"/>
    </source>
</evidence>
<dbReference type="CDD" id="cd00082">
    <property type="entry name" value="HisKA"/>
    <property type="match status" value="1"/>
</dbReference>
<reference evidence="13 14" key="1">
    <citation type="submission" date="2020-07" db="EMBL/GenBank/DDBJ databases">
        <authorList>
            <person name="Feng H."/>
        </authorList>
    </citation>
    <scope>NUCLEOTIDE SEQUENCE [LARGE SCALE GENOMIC DNA]</scope>
    <source>
        <strain evidence="14">s-10</strain>
    </source>
</reference>
<dbReference type="Proteomes" id="UP000535491">
    <property type="component" value="Unassembled WGS sequence"/>
</dbReference>
<dbReference type="Pfam" id="PF02518">
    <property type="entry name" value="HATPase_c"/>
    <property type="match status" value="1"/>
</dbReference>
<proteinExistence type="predicted"/>
<evidence type="ECO:0000256" key="10">
    <source>
        <dbReference type="SAM" id="Coils"/>
    </source>
</evidence>
<dbReference type="InterPro" id="IPR036890">
    <property type="entry name" value="HATPase_C_sf"/>
</dbReference>
<evidence type="ECO:0000259" key="12">
    <source>
        <dbReference type="PROSITE" id="PS50109"/>
    </source>
</evidence>